<dbReference type="GO" id="GO:1902975">
    <property type="term" value="P:mitotic DNA replication initiation"/>
    <property type="evidence" value="ECO:0007669"/>
    <property type="project" value="TreeGrafter"/>
</dbReference>
<keyword evidence="19" id="KW-1185">Reference proteome</keyword>
<dbReference type="AlphaFoldDB" id="A0AAV8UL62"/>
<comment type="similarity">
    <text evidence="2">Belongs to the MCM family.</text>
</comment>
<dbReference type="Pfam" id="PF17855">
    <property type="entry name" value="MCM_lid"/>
    <property type="match status" value="1"/>
</dbReference>
<dbReference type="SUPFAM" id="SSF52540">
    <property type="entry name" value="P-loop containing nucleoside triphosphate hydrolases"/>
    <property type="match status" value="1"/>
</dbReference>
<evidence type="ECO:0000259" key="17">
    <source>
        <dbReference type="PROSITE" id="PS50051"/>
    </source>
</evidence>
<dbReference type="GO" id="GO:0016787">
    <property type="term" value="F:hydrolase activity"/>
    <property type="evidence" value="ECO:0007669"/>
    <property type="project" value="UniProtKB-KW"/>
</dbReference>
<feature type="compositionally biased region" description="Acidic residues" evidence="16">
    <location>
        <begin position="55"/>
        <end position="68"/>
    </location>
</feature>
<evidence type="ECO:0000313" key="18">
    <source>
        <dbReference type="EMBL" id="KAJ8901912.1"/>
    </source>
</evidence>
<evidence type="ECO:0000256" key="4">
    <source>
        <dbReference type="ARBA" id="ARBA00018925"/>
    </source>
</evidence>
<keyword evidence="8" id="KW-0863">Zinc-finger</keyword>
<evidence type="ECO:0000256" key="5">
    <source>
        <dbReference type="ARBA" id="ARBA00022705"/>
    </source>
</evidence>
<organism evidence="18 19">
    <name type="scientific">Rhodosorus marinus</name>
    <dbReference type="NCBI Taxonomy" id="101924"/>
    <lineage>
        <taxon>Eukaryota</taxon>
        <taxon>Rhodophyta</taxon>
        <taxon>Stylonematophyceae</taxon>
        <taxon>Stylonematales</taxon>
        <taxon>Stylonemataceae</taxon>
        <taxon>Rhodosorus</taxon>
    </lineage>
</organism>
<dbReference type="GO" id="GO:0042555">
    <property type="term" value="C:MCM complex"/>
    <property type="evidence" value="ECO:0007669"/>
    <property type="project" value="InterPro"/>
</dbReference>
<dbReference type="FunFam" id="3.40.50.300:FF:000138">
    <property type="entry name" value="DNA helicase"/>
    <property type="match status" value="1"/>
</dbReference>
<dbReference type="Pfam" id="PF23669">
    <property type="entry name" value="WHD_MCM2"/>
    <property type="match status" value="1"/>
</dbReference>
<accession>A0AAV8UL62</accession>
<dbReference type="PANTHER" id="PTHR11630:SF44">
    <property type="entry name" value="DNA REPLICATION LICENSING FACTOR MCM2"/>
    <property type="match status" value="1"/>
</dbReference>
<evidence type="ECO:0000256" key="1">
    <source>
        <dbReference type="ARBA" id="ARBA00004123"/>
    </source>
</evidence>
<name>A0AAV8UL62_9RHOD</name>
<dbReference type="InterPro" id="IPR027417">
    <property type="entry name" value="P-loop_NTPase"/>
</dbReference>
<dbReference type="Gene3D" id="3.40.50.300">
    <property type="entry name" value="P-loop containing nucleotide triphosphate hydrolases"/>
    <property type="match status" value="1"/>
</dbReference>
<dbReference type="InterPro" id="IPR059098">
    <property type="entry name" value="WHD_MCM2"/>
</dbReference>
<comment type="caution">
    <text evidence="18">The sequence shown here is derived from an EMBL/GenBank/DDBJ whole genome shotgun (WGS) entry which is preliminary data.</text>
</comment>
<dbReference type="PRINTS" id="PR01657">
    <property type="entry name" value="MCMFAMILY"/>
</dbReference>
<keyword evidence="11" id="KW-0862">Zinc</keyword>
<keyword evidence="9" id="KW-0378">Hydrolase</keyword>
<sequence length="913" mass="101927">MEGQNNGGRRYRSQAADNSMSDEVPEQGGMEGSEVEQDAILDSEVEDERLPSDGEAPDEEESDGEELLGDNMMDDYRAIPNLDQYRVDPEAEVESASLSIGARLGAEREMQERDRMEGRAVRDDRRLPAALQMATGEDDEEIGHQQKRRRILAEAAAASRAGHTDGMSKQSGLADDGDPNFDIENYRGPLREWVLLDRPRRELRRRFNLFLRETKDQKSGSPLYMESIRAMCSNNHQSIVVSYRHLSSADPVLAVWVADAPVEMLSIFDDVAKQVALSLFPSYERIHPDIYVRIADLPIVDNLRDIRHIHLNCLVKVAGVVTRRTGVFPHMKIVKLDCQRCGAVQVPTGVAGARPEKAVSQCSECGSRGPFKVNAEQTVFDNFQRMTIQESPGSVPAGRLPRQKDVMITADLIDCARPGDAVEVTGVYTHCPDISLNIKNGFPVFSTVIRANYVRKMDESDVTEDLTDDEIFELRKLSQDPKIADRIIASMAPSIYGHKDIKTAIALSLFGGQAKEVGEKHRIRGDINVLLLGDPGTAKSQFLKYVEKTANRAVYTTGKGASAVGLTAAVRKDAVSGEWVLEGGALVLADRGTCLIDEFDKMNDQDRTSIHEAMEQQTISISKAGIVTTLQARCSVIAAANPVKGRYDSSVSFSENVDLTEPILSRFDVLCVVRDAVDPLVDENLARFVVNSHSSSHPSESRTSKLAEANEAPVMSETNVELIPQDLLRKYLIFARRTASPRFGNVDHEKISRLYIDLRRESLSSGGMPIALRHLESIVRMSEARARMHLRSYVRDDDVNVAISVMLESFFQSQKFSVMRGLKRKFFKYLTYYRNDFELLFYLVSRLVRDYLTSHGTVTHDSGEVNVEIDLADFNARAREMGITNTGEFLSSKAFKDRGFSVNQDMRRILKVL</sequence>
<dbReference type="InterPro" id="IPR027925">
    <property type="entry name" value="MCM_N"/>
</dbReference>
<evidence type="ECO:0000256" key="12">
    <source>
        <dbReference type="ARBA" id="ARBA00022840"/>
    </source>
</evidence>
<dbReference type="GO" id="GO:0005634">
    <property type="term" value="C:nucleus"/>
    <property type="evidence" value="ECO:0007669"/>
    <property type="project" value="UniProtKB-SubCell"/>
</dbReference>
<evidence type="ECO:0000256" key="13">
    <source>
        <dbReference type="ARBA" id="ARBA00023125"/>
    </source>
</evidence>
<protein>
    <recommendedName>
        <fullName evidence="4">DNA replication licensing factor MCM2</fullName>
        <ecNumber evidence="3">3.6.4.12</ecNumber>
    </recommendedName>
</protein>
<dbReference type="EC" id="3.6.4.12" evidence="3"/>
<feature type="compositionally biased region" description="Acidic residues" evidence="16">
    <location>
        <begin position="33"/>
        <end position="47"/>
    </location>
</feature>
<dbReference type="InterPro" id="IPR012340">
    <property type="entry name" value="NA-bd_OB-fold"/>
</dbReference>
<dbReference type="GO" id="GO:0003697">
    <property type="term" value="F:single-stranded DNA binding"/>
    <property type="evidence" value="ECO:0007669"/>
    <property type="project" value="TreeGrafter"/>
</dbReference>
<dbReference type="Pfam" id="PF12619">
    <property type="entry name" value="MCM2_N"/>
    <property type="match status" value="1"/>
</dbReference>
<feature type="region of interest" description="Disordered" evidence="16">
    <location>
        <begin position="158"/>
        <end position="179"/>
    </location>
</feature>
<dbReference type="Pfam" id="PF00493">
    <property type="entry name" value="MCM"/>
    <property type="match status" value="1"/>
</dbReference>
<dbReference type="InterPro" id="IPR033762">
    <property type="entry name" value="MCM_OB"/>
</dbReference>
<keyword evidence="15" id="KW-0131">Cell cycle</keyword>
<keyword evidence="10" id="KW-0347">Helicase</keyword>
<dbReference type="GO" id="GO:0017116">
    <property type="term" value="F:single-stranded DNA helicase activity"/>
    <property type="evidence" value="ECO:0007669"/>
    <property type="project" value="TreeGrafter"/>
</dbReference>
<evidence type="ECO:0000256" key="9">
    <source>
        <dbReference type="ARBA" id="ARBA00022801"/>
    </source>
</evidence>
<dbReference type="GO" id="GO:0005524">
    <property type="term" value="F:ATP binding"/>
    <property type="evidence" value="ECO:0007669"/>
    <property type="project" value="UniProtKB-KW"/>
</dbReference>
<dbReference type="Gene3D" id="2.40.50.140">
    <property type="entry name" value="Nucleic acid-binding proteins"/>
    <property type="match status" value="1"/>
</dbReference>
<proteinExistence type="inferred from homology"/>
<reference evidence="18 19" key="1">
    <citation type="journal article" date="2023" name="Nat. Commun.">
        <title>Origin of minicircular mitochondrial genomes in red algae.</title>
        <authorList>
            <person name="Lee Y."/>
            <person name="Cho C.H."/>
            <person name="Lee Y.M."/>
            <person name="Park S.I."/>
            <person name="Yang J.H."/>
            <person name="West J.A."/>
            <person name="Bhattacharya D."/>
            <person name="Yoon H.S."/>
        </authorList>
    </citation>
    <scope>NUCLEOTIDE SEQUENCE [LARGE SCALE GENOMIC DNA]</scope>
    <source>
        <strain evidence="18 19">CCMP1338</strain>
        <tissue evidence="18">Whole cell</tissue>
    </source>
</reference>
<evidence type="ECO:0000313" key="19">
    <source>
        <dbReference type="Proteomes" id="UP001157974"/>
    </source>
</evidence>
<dbReference type="Gene3D" id="3.30.1640.10">
    <property type="entry name" value="mini-chromosome maintenance (MCM) complex, chain A, domain 1"/>
    <property type="match status" value="1"/>
</dbReference>
<gene>
    <name evidence="18" type="ORF">NDN08_004116</name>
</gene>
<dbReference type="Pfam" id="PF14551">
    <property type="entry name" value="MCM_N"/>
    <property type="match status" value="1"/>
</dbReference>
<keyword evidence="6" id="KW-0479">Metal-binding</keyword>
<dbReference type="PRINTS" id="PR01658">
    <property type="entry name" value="MCMPROTEIN2"/>
</dbReference>
<dbReference type="PANTHER" id="PTHR11630">
    <property type="entry name" value="DNA REPLICATION LICENSING FACTOR MCM FAMILY MEMBER"/>
    <property type="match status" value="1"/>
</dbReference>
<dbReference type="SMART" id="SM00350">
    <property type="entry name" value="MCM"/>
    <property type="match status" value="1"/>
</dbReference>
<evidence type="ECO:0000256" key="14">
    <source>
        <dbReference type="ARBA" id="ARBA00023242"/>
    </source>
</evidence>
<keyword evidence="13" id="KW-0238">DNA-binding</keyword>
<comment type="subcellular location">
    <subcellularLocation>
        <location evidence="1">Nucleus</location>
    </subcellularLocation>
</comment>
<dbReference type="Pfam" id="PF17207">
    <property type="entry name" value="MCM_OB"/>
    <property type="match status" value="1"/>
</dbReference>
<evidence type="ECO:0000256" key="2">
    <source>
        <dbReference type="ARBA" id="ARBA00008010"/>
    </source>
</evidence>
<keyword evidence="12" id="KW-0067">ATP-binding</keyword>
<dbReference type="InterPro" id="IPR008045">
    <property type="entry name" value="MCM2"/>
</dbReference>
<dbReference type="Proteomes" id="UP001157974">
    <property type="component" value="Unassembled WGS sequence"/>
</dbReference>
<dbReference type="InterPro" id="IPR031327">
    <property type="entry name" value="MCM"/>
</dbReference>
<keyword evidence="5" id="KW-0235">DNA replication</keyword>
<feature type="region of interest" description="Disordered" evidence="16">
    <location>
        <begin position="1"/>
        <end position="93"/>
    </location>
</feature>
<dbReference type="PROSITE" id="PS00847">
    <property type="entry name" value="MCM_1"/>
    <property type="match status" value="1"/>
</dbReference>
<evidence type="ECO:0000256" key="3">
    <source>
        <dbReference type="ARBA" id="ARBA00012551"/>
    </source>
</evidence>
<dbReference type="SUPFAM" id="SSF50249">
    <property type="entry name" value="Nucleic acid-binding proteins"/>
    <property type="match status" value="1"/>
</dbReference>
<dbReference type="InterPro" id="IPR018525">
    <property type="entry name" value="MCM_CS"/>
</dbReference>
<dbReference type="GO" id="GO:0000727">
    <property type="term" value="P:double-strand break repair via break-induced replication"/>
    <property type="evidence" value="ECO:0007669"/>
    <property type="project" value="TreeGrafter"/>
</dbReference>
<dbReference type="GO" id="GO:0043138">
    <property type="term" value="F:3'-5' DNA helicase activity"/>
    <property type="evidence" value="ECO:0007669"/>
    <property type="project" value="TreeGrafter"/>
</dbReference>
<dbReference type="Gene3D" id="2.20.28.10">
    <property type="match status" value="1"/>
</dbReference>
<feature type="domain" description="MCM C-terminal AAA(+) ATPase" evidence="17">
    <location>
        <begin position="483"/>
        <end position="689"/>
    </location>
</feature>
<evidence type="ECO:0000256" key="7">
    <source>
        <dbReference type="ARBA" id="ARBA00022741"/>
    </source>
</evidence>
<dbReference type="GO" id="GO:0008270">
    <property type="term" value="F:zinc ion binding"/>
    <property type="evidence" value="ECO:0007669"/>
    <property type="project" value="UniProtKB-KW"/>
</dbReference>
<evidence type="ECO:0000256" key="16">
    <source>
        <dbReference type="SAM" id="MobiDB-lite"/>
    </source>
</evidence>
<dbReference type="PROSITE" id="PS50051">
    <property type="entry name" value="MCM_2"/>
    <property type="match status" value="1"/>
</dbReference>
<dbReference type="InterPro" id="IPR001208">
    <property type="entry name" value="MCM_dom"/>
</dbReference>
<evidence type="ECO:0000256" key="10">
    <source>
        <dbReference type="ARBA" id="ARBA00022806"/>
    </source>
</evidence>
<dbReference type="EMBL" id="JAMWBK010000010">
    <property type="protein sequence ID" value="KAJ8901912.1"/>
    <property type="molecule type" value="Genomic_DNA"/>
</dbReference>
<keyword evidence="14" id="KW-0539">Nucleus</keyword>
<evidence type="ECO:0000256" key="8">
    <source>
        <dbReference type="ARBA" id="ARBA00022771"/>
    </source>
</evidence>
<evidence type="ECO:0000256" key="15">
    <source>
        <dbReference type="ARBA" id="ARBA00023306"/>
    </source>
</evidence>
<evidence type="ECO:0000256" key="6">
    <source>
        <dbReference type="ARBA" id="ARBA00022723"/>
    </source>
</evidence>
<evidence type="ECO:0000256" key="11">
    <source>
        <dbReference type="ARBA" id="ARBA00022833"/>
    </source>
</evidence>
<dbReference type="InterPro" id="IPR041562">
    <property type="entry name" value="MCM_lid"/>
</dbReference>
<keyword evidence="7" id="KW-0547">Nucleotide-binding</keyword>